<gene>
    <name evidence="2" type="ORF">BDV25DRAFT_138528</name>
</gene>
<dbReference type="EMBL" id="ML742064">
    <property type="protein sequence ID" value="KAE8151817.1"/>
    <property type="molecule type" value="Genomic_DNA"/>
</dbReference>
<reference evidence="2 3" key="1">
    <citation type="submission" date="2019-04" db="EMBL/GenBank/DDBJ databases">
        <title>Friends and foes A comparative genomics study of 23 Aspergillus species from section Flavi.</title>
        <authorList>
            <consortium name="DOE Joint Genome Institute"/>
            <person name="Kjaerbolling I."/>
            <person name="Vesth T."/>
            <person name="Frisvad J.C."/>
            <person name="Nybo J.L."/>
            <person name="Theobald S."/>
            <person name="Kildgaard S."/>
            <person name="Isbrandt T."/>
            <person name="Kuo A."/>
            <person name="Sato A."/>
            <person name="Lyhne E.K."/>
            <person name="Kogle M.E."/>
            <person name="Wiebenga A."/>
            <person name="Kun R.S."/>
            <person name="Lubbers R.J."/>
            <person name="Makela M.R."/>
            <person name="Barry K."/>
            <person name="Chovatia M."/>
            <person name="Clum A."/>
            <person name="Daum C."/>
            <person name="Haridas S."/>
            <person name="He G."/>
            <person name="LaButti K."/>
            <person name="Lipzen A."/>
            <person name="Mondo S."/>
            <person name="Riley R."/>
            <person name="Salamov A."/>
            <person name="Simmons B.A."/>
            <person name="Magnuson J.K."/>
            <person name="Henrissat B."/>
            <person name="Mortensen U.H."/>
            <person name="Larsen T.O."/>
            <person name="Devries R.P."/>
            <person name="Grigoriev I.V."/>
            <person name="Machida M."/>
            <person name="Baker S.E."/>
            <person name="Andersen M.R."/>
        </authorList>
    </citation>
    <scope>NUCLEOTIDE SEQUENCE [LARGE SCALE GENOMIC DNA]</scope>
    <source>
        <strain evidence="2 3">IBT 18842</strain>
    </source>
</reference>
<dbReference type="AlphaFoldDB" id="A0A5N6TZM1"/>
<protein>
    <submittedName>
        <fullName evidence="2">Uncharacterized protein</fullName>
    </submittedName>
</protein>
<evidence type="ECO:0000313" key="2">
    <source>
        <dbReference type="EMBL" id="KAE8151817.1"/>
    </source>
</evidence>
<organism evidence="2 3">
    <name type="scientific">Aspergillus avenaceus</name>
    <dbReference type="NCBI Taxonomy" id="36643"/>
    <lineage>
        <taxon>Eukaryota</taxon>
        <taxon>Fungi</taxon>
        <taxon>Dikarya</taxon>
        <taxon>Ascomycota</taxon>
        <taxon>Pezizomycotina</taxon>
        <taxon>Eurotiomycetes</taxon>
        <taxon>Eurotiomycetidae</taxon>
        <taxon>Eurotiales</taxon>
        <taxon>Aspergillaceae</taxon>
        <taxon>Aspergillus</taxon>
        <taxon>Aspergillus subgen. Circumdati</taxon>
    </lineage>
</organism>
<evidence type="ECO:0000313" key="3">
    <source>
        <dbReference type="Proteomes" id="UP000325780"/>
    </source>
</evidence>
<evidence type="ECO:0000256" key="1">
    <source>
        <dbReference type="SAM" id="MobiDB-lite"/>
    </source>
</evidence>
<accession>A0A5N6TZM1</accession>
<proteinExistence type="predicted"/>
<keyword evidence="3" id="KW-1185">Reference proteome</keyword>
<feature type="region of interest" description="Disordered" evidence="1">
    <location>
        <begin position="1"/>
        <end position="29"/>
    </location>
</feature>
<sequence length="120" mass="13852">MEQQTQPEPQIKTEDTSNDPDGRNPLLHSNCRAGRAYRRWIHDIVTTLVPRLTTAQLRQLKEWPEEERDVHGFITNMGLVRQYVPWDSGDPSKPITDQLAREVLGYAISLADASRMMCQY</sequence>
<name>A0A5N6TZM1_ASPAV</name>
<dbReference type="Proteomes" id="UP000325780">
    <property type="component" value="Unassembled WGS sequence"/>
</dbReference>